<dbReference type="Proteomes" id="UP000238205">
    <property type="component" value="Unassembled WGS sequence"/>
</dbReference>
<dbReference type="PANTHER" id="PTHR32089">
    <property type="entry name" value="METHYL-ACCEPTING CHEMOTAXIS PROTEIN MCPB"/>
    <property type="match status" value="1"/>
</dbReference>
<dbReference type="AlphaFoldDB" id="A0A2T0W932"/>
<keyword evidence="3" id="KW-1133">Transmembrane helix</keyword>
<name>A0A2T0W932_9LACT</name>
<proteinExistence type="predicted"/>
<evidence type="ECO:0000256" key="2">
    <source>
        <dbReference type="PROSITE-ProRule" id="PRU00284"/>
    </source>
</evidence>
<dbReference type="InterPro" id="IPR004089">
    <property type="entry name" value="MCPsignal_dom"/>
</dbReference>
<dbReference type="SMART" id="SM00283">
    <property type="entry name" value="MA"/>
    <property type="match status" value="1"/>
</dbReference>
<dbReference type="OrthoDB" id="2166737at2"/>
<dbReference type="EMBL" id="PVTO01000005">
    <property type="protein sequence ID" value="PRY83222.1"/>
    <property type="molecule type" value="Genomic_DNA"/>
</dbReference>
<dbReference type="Gene3D" id="1.10.287.950">
    <property type="entry name" value="Methyl-accepting chemotaxis protein"/>
    <property type="match status" value="1"/>
</dbReference>
<keyword evidence="6" id="KW-1185">Reference proteome</keyword>
<evidence type="ECO:0000256" key="1">
    <source>
        <dbReference type="ARBA" id="ARBA00023224"/>
    </source>
</evidence>
<dbReference type="Pfam" id="PF00015">
    <property type="entry name" value="MCPsignal"/>
    <property type="match status" value="1"/>
</dbReference>
<accession>A0A2T0W932</accession>
<evidence type="ECO:0000259" key="4">
    <source>
        <dbReference type="PROSITE" id="PS50111"/>
    </source>
</evidence>
<feature type="domain" description="Methyl-accepting transducer" evidence="4">
    <location>
        <begin position="225"/>
        <end position="461"/>
    </location>
</feature>
<dbReference type="PANTHER" id="PTHR32089:SF112">
    <property type="entry name" value="LYSOZYME-LIKE PROTEIN-RELATED"/>
    <property type="match status" value="1"/>
</dbReference>
<keyword evidence="3" id="KW-0472">Membrane</keyword>
<keyword evidence="3" id="KW-0812">Transmembrane</keyword>
<feature type="transmembrane region" description="Helical" evidence="3">
    <location>
        <begin position="157"/>
        <end position="178"/>
    </location>
</feature>
<dbReference type="GO" id="GO:0007165">
    <property type="term" value="P:signal transduction"/>
    <property type="evidence" value="ECO:0007669"/>
    <property type="project" value="UniProtKB-KW"/>
</dbReference>
<sequence length="541" mass="59152">MNKNKLMIGLASITFSLTMLVQGFHRLNILGEHDHTGAAEDLATFNLPSYFTAVNSLFLALPFILLTLSFILHIKRPTFKYLPLLVTLTLTFSIISMIMGGNGAVEYHFGIFMVLATMAYYNSIQLVILMAGLFAFQHLLGYFFPPATLFVYGPGDYSFLMVVIHAVFVVLTSGAVIMQIISNKKQVKDLEAINYASEQTIQSIIEQLVGTSNQVDATARKLAFNASSTQSSSEEVKHSILKIRDGSKKQVTQVLNSQEILDSFSKAIEEIELNSKNIVSSSKLMTTESTEGFKLVEQTTEEMGKLSEAFNHVKQMVSSLDSRSKEIDSIITVISSISEKTNLLALNAAIEAAQAGAAGKGFAVVAEEVRKLSNQTDEAVTKVAMIIKTIQSYSNQASESVSFGETKMADSISSVAETESKFQSILEAVQTLDRDITKTAATSVSISSSSQKIVEALDLMQEIAEETADITDTTDEQSVKQLQLIKETTEIAQSLSVEVEKLNPLINKLQGSTIEESEVESNTLIKPKRFGHKKKTAVSPV</sequence>
<dbReference type="GO" id="GO:0016020">
    <property type="term" value="C:membrane"/>
    <property type="evidence" value="ECO:0007669"/>
    <property type="project" value="InterPro"/>
</dbReference>
<evidence type="ECO:0000313" key="5">
    <source>
        <dbReference type="EMBL" id="PRY83222.1"/>
    </source>
</evidence>
<protein>
    <submittedName>
        <fullName evidence="5">Methyl-accepting chemotaxis protein</fullName>
    </submittedName>
</protein>
<organism evidence="5 6">
    <name type="scientific">Alkalibacterium olivapovliticus</name>
    <dbReference type="NCBI Taxonomy" id="99907"/>
    <lineage>
        <taxon>Bacteria</taxon>
        <taxon>Bacillati</taxon>
        <taxon>Bacillota</taxon>
        <taxon>Bacilli</taxon>
        <taxon>Lactobacillales</taxon>
        <taxon>Carnobacteriaceae</taxon>
        <taxon>Alkalibacterium</taxon>
    </lineage>
</organism>
<evidence type="ECO:0000256" key="3">
    <source>
        <dbReference type="SAM" id="Phobius"/>
    </source>
</evidence>
<evidence type="ECO:0000313" key="6">
    <source>
        <dbReference type="Proteomes" id="UP000238205"/>
    </source>
</evidence>
<gene>
    <name evidence="5" type="ORF">CLV38_1051</name>
</gene>
<reference evidence="5 6" key="1">
    <citation type="submission" date="2018-03" db="EMBL/GenBank/DDBJ databases">
        <title>Genomic Encyclopedia of Archaeal and Bacterial Type Strains, Phase II (KMG-II): from individual species to whole genera.</title>
        <authorList>
            <person name="Goeker M."/>
        </authorList>
    </citation>
    <scope>NUCLEOTIDE SEQUENCE [LARGE SCALE GENOMIC DNA]</scope>
    <source>
        <strain evidence="5 6">DSM 13175</strain>
    </source>
</reference>
<comment type="caution">
    <text evidence="5">The sequence shown here is derived from an EMBL/GenBank/DDBJ whole genome shotgun (WGS) entry which is preliminary data.</text>
</comment>
<feature type="transmembrane region" description="Helical" evidence="3">
    <location>
        <begin position="126"/>
        <end position="145"/>
    </location>
</feature>
<feature type="transmembrane region" description="Helical" evidence="3">
    <location>
        <begin position="81"/>
        <end position="99"/>
    </location>
</feature>
<dbReference type="PROSITE" id="PS50111">
    <property type="entry name" value="CHEMOTAXIS_TRANSDUC_2"/>
    <property type="match status" value="1"/>
</dbReference>
<feature type="transmembrane region" description="Helical" evidence="3">
    <location>
        <begin position="50"/>
        <end position="74"/>
    </location>
</feature>
<dbReference type="RefSeq" id="WP_106191611.1">
    <property type="nucleotide sequence ID" value="NZ_PVTO01000005.1"/>
</dbReference>
<keyword evidence="1 2" id="KW-0807">Transducer</keyword>
<dbReference type="SUPFAM" id="SSF58104">
    <property type="entry name" value="Methyl-accepting chemotaxis protein (MCP) signaling domain"/>
    <property type="match status" value="1"/>
</dbReference>